<dbReference type="EMBL" id="AOJH01000068">
    <property type="protein sequence ID" value="EMA62357.1"/>
    <property type="molecule type" value="Genomic_DNA"/>
</dbReference>
<keyword evidence="3" id="KW-1185">Reference proteome</keyword>
<proteinExistence type="predicted"/>
<dbReference type="PROSITE" id="PS51318">
    <property type="entry name" value="TAT"/>
    <property type="match status" value="1"/>
</dbReference>
<comment type="caution">
    <text evidence="2">The sequence shown here is derived from an EMBL/GenBank/DDBJ whole genome shotgun (WGS) entry which is preliminary data.</text>
</comment>
<gene>
    <name evidence="2" type="ORF">C468_11167</name>
</gene>
<dbReference type="PATRIC" id="fig|1230456.3.peg.2218"/>
<reference evidence="2 3" key="1">
    <citation type="journal article" date="2014" name="PLoS Genet.">
        <title>Phylogenetically driven sequencing of extremely halophilic archaea reveals strategies for static and dynamic osmo-response.</title>
        <authorList>
            <person name="Becker E.A."/>
            <person name="Seitzer P.M."/>
            <person name="Tritt A."/>
            <person name="Larsen D."/>
            <person name="Krusor M."/>
            <person name="Yao A.I."/>
            <person name="Wu D."/>
            <person name="Madern D."/>
            <person name="Eisen J.A."/>
            <person name="Darling A.E."/>
            <person name="Facciotti M.T."/>
        </authorList>
    </citation>
    <scope>NUCLEOTIDE SEQUENCE [LARGE SCALE GENOMIC DNA]</scope>
    <source>
        <strain evidence="2 3">JCM 14978</strain>
    </source>
</reference>
<dbReference type="Pfam" id="PF20127">
    <property type="entry name" value="DUF6517"/>
    <property type="match status" value="1"/>
</dbReference>
<organism evidence="2 3">
    <name type="scientific">Halorubrum kocurii JCM 14978</name>
    <dbReference type="NCBI Taxonomy" id="1230456"/>
    <lineage>
        <taxon>Archaea</taxon>
        <taxon>Methanobacteriati</taxon>
        <taxon>Methanobacteriota</taxon>
        <taxon>Stenosarchaea group</taxon>
        <taxon>Halobacteria</taxon>
        <taxon>Halobacteriales</taxon>
        <taxon>Haloferacaceae</taxon>
        <taxon>Halorubrum</taxon>
    </lineage>
</organism>
<dbReference type="RefSeq" id="WP_008848922.1">
    <property type="nucleotide sequence ID" value="NZ_AOJH01000068.1"/>
</dbReference>
<dbReference type="Proteomes" id="UP000011546">
    <property type="component" value="Unassembled WGS sequence"/>
</dbReference>
<dbReference type="AlphaFoldDB" id="M0NWM6"/>
<name>M0NWM6_9EURY</name>
<evidence type="ECO:0000313" key="3">
    <source>
        <dbReference type="Proteomes" id="UP000011546"/>
    </source>
</evidence>
<dbReference type="InterPro" id="IPR006311">
    <property type="entry name" value="TAT_signal"/>
</dbReference>
<dbReference type="InterPro" id="IPR045396">
    <property type="entry name" value="DUF6517"/>
</dbReference>
<dbReference type="OrthoDB" id="205286at2157"/>
<sequence length="244" mass="25833">MTFDQPSDRPSDSPAGNRSETDPTTRRRALALAGAVGAAGLAGCTALDVVTGDPAEFASGTATVADATLSESGYQLNEVTENTQTREFDVAGSTREVRVTSRIAEYDKAVELLGERYQAAVFAVLATPRVEVLGQAFNPVGELDDEERAQLIVDRYEGVSSLERGSEYTTDVLSTEASVVVYSGEGEIEGTGVSVELEFHVAEAVEAGSDYVVPLAAYPASFGDGENVRRMLNGIEHEPASEDD</sequence>
<dbReference type="STRING" id="1230456.C468_11167"/>
<evidence type="ECO:0000256" key="1">
    <source>
        <dbReference type="SAM" id="MobiDB-lite"/>
    </source>
</evidence>
<accession>M0NWM6</accession>
<evidence type="ECO:0000313" key="2">
    <source>
        <dbReference type="EMBL" id="EMA62357.1"/>
    </source>
</evidence>
<protein>
    <submittedName>
        <fullName evidence="2">Uncharacterized protein</fullName>
    </submittedName>
</protein>
<feature type="region of interest" description="Disordered" evidence="1">
    <location>
        <begin position="1"/>
        <end position="25"/>
    </location>
</feature>
<feature type="compositionally biased region" description="Basic and acidic residues" evidence="1">
    <location>
        <begin position="1"/>
        <end position="11"/>
    </location>
</feature>